<dbReference type="Gene3D" id="1.10.1000.11">
    <property type="entry name" value="Arf Nucleotide-binding Site Opener,domain 2"/>
    <property type="match status" value="1"/>
</dbReference>
<evidence type="ECO:0000256" key="10">
    <source>
        <dbReference type="ARBA" id="ARBA00040041"/>
    </source>
</evidence>
<evidence type="ECO:0000256" key="1">
    <source>
        <dbReference type="ARBA" id="ARBA00004202"/>
    </source>
</evidence>
<dbReference type="Pfam" id="PF01369">
    <property type="entry name" value="Sec7"/>
    <property type="match status" value="1"/>
</dbReference>
<reference evidence="13 14" key="1">
    <citation type="submission" date="2016-03" db="EMBL/GenBank/DDBJ databases">
        <title>How can Kluyveromyces marxianus grow so fast - potential evolutionary course in Saccharomyces Complex revealed by comparative genomics.</title>
        <authorList>
            <person name="Mo W."/>
            <person name="Lu W."/>
            <person name="Yang X."/>
            <person name="Qi J."/>
            <person name="Lv H."/>
        </authorList>
    </citation>
    <scope>NUCLEOTIDE SEQUENCE [LARGE SCALE GENOMIC DNA]</scope>
    <source>
        <strain evidence="13 14">FIM1</strain>
    </source>
</reference>
<evidence type="ECO:0000313" key="13">
    <source>
        <dbReference type="EMBL" id="QGN17928.1"/>
    </source>
</evidence>
<comment type="subcellular location">
    <subcellularLocation>
        <location evidence="2">Bud neck</location>
    </subcellularLocation>
    <subcellularLocation>
        <location evidence="8">Bud tip</location>
    </subcellularLocation>
    <subcellularLocation>
        <location evidence="1">Cell membrane</location>
        <topology evidence="1">Peripheral membrane protein</topology>
    </subcellularLocation>
    <subcellularLocation>
        <location evidence="3">Cytoplasm</location>
    </subcellularLocation>
</comment>
<evidence type="ECO:0000259" key="12">
    <source>
        <dbReference type="PROSITE" id="PS50190"/>
    </source>
</evidence>
<feature type="compositionally biased region" description="Polar residues" evidence="11">
    <location>
        <begin position="263"/>
        <end position="278"/>
    </location>
</feature>
<proteinExistence type="inferred from homology"/>
<feature type="region of interest" description="Disordered" evidence="11">
    <location>
        <begin position="212"/>
        <end position="278"/>
    </location>
</feature>
<comment type="similarity">
    <text evidence="9">Belongs to the YEL1 family.</text>
</comment>
<keyword evidence="5" id="KW-0963">Cytoplasm</keyword>
<evidence type="ECO:0000256" key="5">
    <source>
        <dbReference type="ARBA" id="ARBA00022490"/>
    </source>
</evidence>
<feature type="compositionally biased region" description="Polar residues" evidence="11">
    <location>
        <begin position="245"/>
        <end position="255"/>
    </location>
</feature>
<evidence type="ECO:0000256" key="7">
    <source>
        <dbReference type="ARBA" id="ARBA00023136"/>
    </source>
</evidence>
<keyword evidence="7" id="KW-0472">Membrane</keyword>
<dbReference type="PROSITE" id="PS50190">
    <property type="entry name" value="SEC7"/>
    <property type="match status" value="1"/>
</dbReference>
<feature type="compositionally biased region" description="Low complexity" evidence="11">
    <location>
        <begin position="220"/>
        <end position="235"/>
    </location>
</feature>
<accession>A0ABX6F098</accession>
<keyword evidence="14" id="KW-1185">Reference proteome</keyword>
<reference evidence="13 14" key="2">
    <citation type="submission" date="2019-11" db="EMBL/GenBank/DDBJ databases">
        <authorList>
            <person name="Lu H."/>
        </authorList>
    </citation>
    <scope>NUCLEOTIDE SEQUENCE [LARGE SCALE GENOMIC DNA]</scope>
    <source>
        <strain evidence="13 14">FIM1</strain>
    </source>
</reference>
<evidence type="ECO:0000256" key="6">
    <source>
        <dbReference type="ARBA" id="ARBA00022658"/>
    </source>
</evidence>
<dbReference type="Pfam" id="PF23633">
    <property type="entry name" value="PH_GEF_YEL1"/>
    <property type="match status" value="1"/>
</dbReference>
<dbReference type="InterPro" id="IPR035999">
    <property type="entry name" value="Sec7_dom_sf"/>
</dbReference>
<dbReference type="SMART" id="SM00222">
    <property type="entry name" value="Sec7"/>
    <property type="match status" value="1"/>
</dbReference>
<evidence type="ECO:0000256" key="8">
    <source>
        <dbReference type="ARBA" id="ARBA00037853"/>
    </source>
</evidence>
<keyword evidence="6" id="KW-0344">Guanine-nucleotide releasing factor</keyword>
<evidence type="ECO:0000256" key="3">
    <source>
        <dbReference type="ARBA" id="ARBA00004496"/>
    </source>
</evidence>
<dbReference type="Proteomes" id="UP000422736">
    <property type="component" value="Chromosome 8"/>
</dbReference>
<dbReference type="InterPro" id="IPR023394">
    <property type="entry name" value="Sec7_C_sf"/>
</dbReference>
<dbReference type="InterPro" id="IPR000904">
    <property type="entry name" value="Sec7_dom"/>
</dbReference>
<gene>
    <name evidence="13" type="primary">YEL1</name>
    <name evidence="13" type="ORF">FIM1_5137</name>
</gene>
<name>A0ABX6F098_KLUMA</name>
<protein>
    <recommendedName>
        <fullName evidence="10">Guanine-nucleotide exchange factor YEL1</fullName>
    </recommendedName>
</protein>
<dbReference type="EMBL" id="CP015060">
    <property type="protein sequence ID" value="QGN17928.1"/>
    <property type="molecule type" value="Genomic_DNA"/>
</dbReference>
<evidence type="ECO:0000256" key="11">
    <source>
        <dbReference type="SAM" id="MobiDB-lite"/>
    </source>
</evidence>
<evidence type="ECO:0000256" key="9">
    <source>
        <dbReference type="ARBA" id="ARBA00038404"/>
    </source>
</evidence>
<evidence type="ECO:0000313" key="14">
    <source>
        <dbReference type="Proteomes" id="UP000422736"/>
    </source>
</evidence>
<sequence>MDTAEEYSTPDKRVLLNGALNQSDSAMVESPKMTNIHAFIDNDDVKKAQQIMQQTFHDGQYTEYANWLGLQENRCVLKEFLNLVRPWPLSLYLSLCKLSRCLYLIAEAGPLDSILEELSIQWMEEHGEDAPYFQGNYKVCHIILFSLLILNSDLHNESFDYKFTADQFVENTIYAVNYEMKEGDAKADEQLMKRDLAAYFVDVTNAPLPLCPRRNTSVLSNGKSNGNGNGAATASRVVSGERDTTSTAGHSNNLSPPRDNVSLAPTSHGRSSLSVSRKTSIFSLRPGSSILERTMTGQSTMSSASEFSQHVDPTQFYVQEPQDDYFGQQNDSLWLVDHELNFKATKANQFTPPTHEKHPNNGSSHIIMRFFKKNHSSSLSHQHQRIQNANKKMQRTRAVVRMGSLELHLPKQKNKFRNHTYPSSVLKGRSADETVQKLNLFGAFAEPIGETVIELGGTSKPKCFQITLSEDQHYKNLVFECATPLQCEVYIDSINFWASRITPTPNSQFEMVSNQEYGWSEKLLNEFKANPKAFEPTKKGIRVFKWEPLYGVDSLYTNFNAQESGKLQMDSQLLDWQIFVSKLRDWIDEHNNLKPTLVDMWSHSPYFELVMDNWNARYLFLNKQYHKHNEYLTVLKKAYELTNETDNETHEICT</sequence>
<organism evidence="13 14">
    <name type="scientific">Kluyveromyces marxianus</name>
    <name type="common">Yeast</name>
    <name type="synonym">Candida kefyr</name>
    <dbReference type="NCBI Taxonomy" id="4911"/>
    <lineage>
        <taxon>Eukaryota</taxon>
        <taxon>Fungi</taxon>
        <taxon>Dikarya</taxon>
        <taxon>Ascomycota</taxon>
        <taxon>Saccharomycotina</taxon>
        <taxon>Saccharomycetes</taxon>
        <taxon>Saccharomycetales</taxon>
        <taxon>Saccharomycetaceae</taxon>
        <taxon>Kluyveromyces</taxon>
    </lineage>
</organism>
<evidence type="ECO:0000256" key="2">
    <source>
        <dbReference type="ARBA" id="ARBA00004266"/>
    </source>
</evidence>
<dbReference type="SUPFAM" id="SSF48425">
    <property type="entry name" value="Sec7 domain"/>
    <property type="match status" value="1"/>
</dbReference>
<keyword evidence="4" id="KW-1003">Cell membrane</keyword>
<dbReference type="InterPro" id="IPR056468">
    <property type="entry name" value="PH_GEF_YEL1"/>
</dbReference>
<feature type="domain" description="SEC7" evidence="12">
    <location>
        <begin position="17"/>
        <end position="206"/>
    </location>
</feature>
<evidence type="ECO:0000256" key="4">
    <source>
        <dbReference type="ARBA" id="ARBA00022475"/>
    </source>
</evidence>